<keyword evidence="7 8" id="KW-0807">Transducer</keyword>
<dbReference type="GO" id="GO:0007635">
    <property type="term" value="P:chemosensory behavior"/>
    <property type="evidence" value="ECO:0007669"/>
    <property type="project" value="TreeGrafter"/>
</dbReference>
<dbReference type="OrthoDB" id="6366728at2759"/>
<proteinExistence type="inferred from homology"/>
<evidence type="ECO:0000256" key="4">
    <source>
        <dbReference type="ARBA" id="ARBA00022989"/>
    </source>
</evidence>
<feature type="transmembrane region" description="Helical" evidence="8">
    <location>
        <begin position="359"/>
        <end position="382"/>
    </location>
</feature>
<evidence type="ECO:0000256" key="8">
    <source>
        <dbReference type="RuleBase" id="RU363108"/>
    </source>
</evidence>
<evidence type="ECO:0000256" key="3">
    <source>
        <dbReference type="ARBA" id="ARBA00022692"/>
    </source>
</evidence>
<sequence length="400" mass="46494">MFPNIDIFTLKTSLLLFKLSGIAPFTLNISKTFRNQNRVLYIPSFRCSSASTIYNLTLIITCLMLNTYLLYYMSGLDRLFESEIVHVIEIALGLIGIFVMLLIWSYFTYHRRAIVDVANQLVDIDMILAKHDLRYYQRRHIHFVLIIILNTAMSLILLVIELISHDFEIVRIFVLVLPIFVASFTITQYALVLHLLKPRFQHLNRALGNILKEPSEMSFIPRQPVAGKIVDLRRVHGELWELCQRVADFYSIPVLFTMILMSGFIIYSAYDMIIPFVLPLRYKMSILTVSAFTWFMMQSIPIVVMTTTISGTIGEMKKVSHVIHKIIAQNEIHRVVRIQLRDFSFEMIEKKINFTACHLFPLDCTLLPATFSMTMAYLIILLQLKSRVNPKLDHVHHHNH</sequence>
<evidence type="ECO:0000256" key="5">
    <source>
        <dbReference type="ARBA" id="ARBA00023136"/>
    </source>
</evidence>
<accession>A0A4E0RLE1</accession>
<evidence type="ECO:0000256" key="2">
    <source>
        <dbReference type="ARBA" id="ARBA00022475"/>
    </source>
</evidence>
<dbReference type="EMBL" id="ML158590">
    <property type="protein sequence ID" value="THK32949.1"/>
    <property type="molecule type" value="Genomic_DNA"/>
</dbReference>
<protein>
    <recommendedName>
        <fullName evidence="8">Gustatory receptor</fullName>
    </recommendedName>
</protein>
<dbReference type="GO" id="GO:0007165">
    <property type="term" value="P:signal transduction"/>
    <property type="evidence" value="ECO:0007669"/>
    <property type="project" value="UniProtKB-KW"/>
</dbReference>
<comment type="function">
    <text evidence="8">Gustatory receptor which mediates acceptance or avoidance behavior, depending on its substrates.</text>
</comment>
<keyword evidence="3 8" id="KW-0812">Transmembrane</keyword>
<keyword evidence="6 8" id="KW-0675">Receptor</keyword>
<feature type="transmembrane region" description="Helical" evidence="8">
    <location>
        <begin position="249"/>
        <end position="270"/>
    </location>
</feature>
<evidence type="ECO:0000313" key="10">
    <source>
        <dbReference type="Proteomes" id="UP000297026"/>
    </source>
</evidence>
<dbReference type="Proteomes" id="UP000297026">
    <property type="component" value="Unassembled WGS sequence"/>
</dbReference>
<dbReference type="GO" id="GO:0043025">
    <property type="term" value="C:neuronal cell body"/>
    <property type="evidence" value="ECO:0007669"/>
    <property type="project" value="TreeGrafter"/>
</dbReference>
<feature type="transmembrane region" description="Helical" evidence="8">
    <location>
        <begin position="84"/>
        <end position="104"/>
    </location>
</feature>
<feature type="transmembrane region" description="Helical" evidence="8">
    <location>
        <begin position="143"/>
        <end position="163"/>
    </location>
</feature>
<dbReference type="InterPro" id="IPR013604">
    <property type="entry name" value="7TM_chemorcpt"/>
</dbReference>
<dbReference type="AlphaFoldDB" id="A0A4E0RLE1"/>
<dbReference type="PANTHER" id="PTHR21143">
    <property type="entry name" value="INVERTEBRATE GUSTATORY RECEPTOR"/>
    <property type="match status" value="1"/>
</dbReference>
<dbReference type="GO" id="GO:0030425">
    <property type="term" value="C:dendrite"/>
    <property type="evidence" value="ECO:0007669"/>
    <property type="project" value="TreeGrafter"/>
</dbReference>
<evidence type="ECO:0000313" key="9">
    <source>
        <dbReference type="EMBL" id="THK32949.1"/>
    </source>
</evidence>
<keyword evidence="10" id="KW-1185">Reference proteome</keyword>
<keyword evidence="2 8" id="KW-1003">Cell membrane</keyword>
<comment type="subcellular location">
    <subcellularLocation>
        <location evidence="1 8">Cell membrane</location>
        <topology evidence="1 8">Multi-pass membrane protein</topology>
    </subcellularLocation>
</comment>
<feature type="transmembrane region" description="Helical" evidence="8">
    <location>
        <begin position="169"/>
        <end position="196"/>
    </location>
</feature>
<dbReference type="GO" id="GO:0005886">
    <property type="term" value="C:plasma membrane"/>
    <property type="evidence" value="ECO:0007669"/>
    <property type="project" value="UniProtKB-SubCell"/>
</dbReference>
<dbReference type="PANTHER" id="PTHR21143:SF133">
    <property type="entry name" value="GUSTATORY AND PHEROMONE RECEPTOR 32A-RELATED"/>
    <property type="match status" value="1"/>
</dbReference>
<reference evidence="9" key="1">
    <citation type="submission" date="2019-02" db="EMBL/GenBank/DDBJ databases">
        <title>Genome of the parasitoid wasp Diachasma alloeum, an emerging model for ecological speciation and transitions to asexual reproduction.</title>
        <authorList>
            <person name="Robertson H.M."/>
            <person name="Walden K.K."/>
            <person name="Tvedte E.S."/>
            <person name="Hood G.R."/>
            <person name="Feder J.L."/>
            <person name="Forbes A.A."/>
            <person name="Logsdon J.M."/>
            <person name="Mcelroy K.E."/>
        </authorList>
    </citation>
    <scope>NUCLEOTIDE SEQUENCE [LARGE SCALE GENOMIC DNA]</scope>
    <source>
        <strain evidence="9">Michigan</strain>
    </source>
</reference>
<keyword evidence="5 8" id="KW-0472">Membrane</keyword>
<dbReference type="GO" id="GO:0050909">
    <property type="term" value="P:sensory perception of taste"/>
    <property type="evidence" value="ECO:0007669"/>
    <property type="project" value="InterPro"/>
</dbReference>
<evidence type="ECO:0000256" key="6">
    <source>
        <dbReference type="ARBA" id="ARBA00023170"/>
    </source>
</evidence>
<comment type="caution">
    <text evidence="8">Lacks conserved residue(s) required for the propagation of feature annotation.</text>
</comment>
<dbReference type="GO" id="GO:0008049">
    <property type="term" value="P:male courtship behavior"/>
    <property type="evidence" value="ECO:0007669"/>
    <property type="project" value="TreeGrafter"/>
</dbReference>
<feature type="transmembrane region" description="Helical" evidence="8">
    <location>
        <begin position="51"/>
        <end position="72"/>
    </location>
</feature>
<keyword evidence="4 8" id="KW-1133">Transmembrane helix</keyword>
<dbReference type="GO" id="GO:0030424">
    <property type="term" value="C:axon"/>
    <property type="evidence" value="ECO:0007669"/>
    <property type="project" value="TreeGrafter"/>
</dbReference>
<evidence type="ECO:0000256" key="1">
    <source>
        <dbReference type="ARBA" id="ARBA00004651"/>
    </source>
</evidence>
<dbReference type="Pfam" id="PF08395">
    <property type="entry name" value="7tm_7"/>
    <property type="match status" value="1"/>
</dbReference>
<gene>
    <name evidence="9" type="primary">Gr37</name>
    <name evidence="9" type="ORF">DALL_DALL000127</name>
</gene>
<feature type="transmembrane region" description="Helical" evidence="8">
    <location>
        <begin position="12"/>
        <end position="30"/>
    </location>
</feature>
<feature type="transmembrane region" description="Helical" evidence="8">
    <location>
        <begin position="282"/>
        <end position="309"/>
    </location>
</feature>
<evidence type="ECO:0000256" key="7">
    <source>
        <dbReference type="ARBA" id="ARBA00023224"/>
    </source>
</evidence>
<name>A0A4E0RLE1_9HYME</name>
<organism evidence="9 10">
    <name type="scientific">Diachasma alloeum</name>
    <dbReference type="NCBI Taxonomy" id="454923"/>
    <lineage>
        <taxon>Eukaryota</taxon>
        <taxon>Metazoa</taxon>
        <taxon>Ecdysozoa</taxon>
        <taxon>Arthropoda</taxon>
        <taxon>Hexapoda</taxon>
        <taxon>Insecta</taxon>
        <taxon>Pterygota</taxon>
        <taxon>Neoptera</taxon>
        <taxon>Endopterygota</taxon>
        <taxon>Hymenoptera</taxon>
        <taxon>Apocrita</taxon>
        <taxon>Ichneumonoidea</taxon>
        <taxon>Braconidae</taxon>
        <taxon>Opiinae</taxon>
        <taxon>Diachasma</taxon>
    </lineage>
</organism>
<comment type="similarity">
    <text evidence="8">Belongs to the insect chemoreceptor superfamily. Gustatory receptor (GR) family.</text>
</comment>